<protein>
    <submittedName>
        <fullName evidence="1">Uncharacterized protein</fullName>
    </submittedName>
</protein>
<reference evidence="1" key="3">
    <citation type="submission" date="2025-09" db="UniProtKB">
        <authorList>
            <consortium name="Ensembl"/>
        </authorList>
    </citation>
    <scope>IDENTIFICATION</scope>
</reference>
<name>A0A8B9QR13_ANAPL</name>
<reference evidence="1" key="1">
    <citation type="submission" date="2019-08" db="EMBL/GenBank/DDBJ databases">
        <title>Three high-quality genomes provides insights into domestication of ducks.</title>
        <authorList>
            <person name="Hou Z.C."/>
            <person name="Zhu F."/>
            <person name="Yin Z.T."/>
            <person name="Zhang F."/>
        </authorList>
    </citation>
    <scope>NUCLEOTIDE SEQUENCE [LARGE SCALE GENOMIC DNA]</scope>
</reference>
<accession>A0A8B9QR13</accession>
<reference evidence="1" key="2">
    <citation type="submission" date="2025-08" db="UniProtKB">
        <authorList>
            <consortium name="Ensembl"/>
        </authorList>
    </citation>
    <scope>IDENTIFICATION</scope>
</reference>
<dbReference type="AlphaFoldDB" id="A0A8B9QR13"/>
<dbReference type="SUPFAM" id="SSF50978">
    <property type="entry name" value="WD40 repeat-like"/>
    <property type="match status" value="1"/>
</dbReference>
<organism evidence="1 2">
    <name type="scientific">Anas platyrhynchos</name>
    <name type="common">Mallard</name>
    <name type="synonym">Anas boschas</name>
    <dbReference type="NCBI Taxonomy" id="8839"/>
    <lineage>
        <taxon>Eukaryota</taxon>
        <taxon>Metazoa</taxon>
        <taxon>Chordata</taxon>
        <taxon>Craniata</taxon>
        <taxon>Vertebrata</taxon>
        <taxon>Euteleostomi</taxon>
        <taxon>Archelosauria</taxon>
        <taxon>Archosauria</taxon>
        <taxon>Dinosauria</taxon>
        <taxon>Saurischia</taxon>
        <taxon>Theropoda</taxon>
        <taxon>Coelurosauria</taxon>
        <taxon>Aves</taxon>
        <taxon>Neognathae</taxon>
        <taxon>Galloanserae</taxon>
        <taxon>Anseriformes</taxon>
        <taxon>Anatidae</taxon>
        <taxon>Anatinae</taxon>
        <taxon>Anas</taxon>
    </lineage>
</organism>
<dbReference type="PANTHER" id="PTHR44525">
    <property type="entry name" value="WD REPEAT-CONTAINING PROTEIN 27"/>
    <property type="match status" value="1"/>
</dbReference>
<dbReference type="PANTHER" id="PTHR44525:SF1">
    <property type="entry name" value="WD REPEAT-CONTAINING PROTEIN 27"/>
    <property type="match status" value="1"/>
</dbReference>
<dbReference type="Gene3D" id="2.130.10.10">
    <property type="entry name" value="YVTN repeat-like/Quinoprotein amine dehydrogenase"/>
    <property type="match status" value="1"/>
</dbReference>
<dbReference type="InterPro" id="IPR036322">
    <property type="entry name" value="WD40_repeat_dom_sf"/>
</dbReference>
<proteinExistence type="predicted"/>
<evidence type="ECO:0000313" key="1">
    <source>
        <dbReference type="Ensembl" id="ENSAPLP00020000775.1"/>
    </source>
</evidence>
<sequence>MERDGARRCAAGRGKAGVVCEKHAVRSRLSARFVQPACCHPYCAFPLNKRELCVWSTAGQPLHLLGHKHSVSALSFGNTTEPLLLCSASHECVIVWNLAECAQKEQEG</sequence>
<evidence type="ECO:0000313" key="2">
    <source>
        <dbReference type="Proteomes" id="UP000694400"/>
    </source>
</evidence>
<dbReference type="InterPro" id="IPR015943">
    <property type="entry name" value="WD40/YVTN_repeat-like_dom_sf"/>
</dbReference>
<dbReference type="Proteomes" id="UP000694400">
    <property type="component" value="Chromosome 3"/>
</dbReference>
<dbReference type="Ensembl" id="ENSAPLT00020000823.1">
    <property type="protein sequence ID" value="ENSAPLP00020000775.1"/>
    <property type="gene ID" value="ENSAPLG00020000581.1"/>
</dbReference>
<dbReference type="InterPro" id="IPR042411">
    <property type="entry name" value="WDR27"/>
</dbReference>